<sequence length="243" mass="27790">MMRGEERRMAYDFWYWPSIPGRGEFVRLTLEACAIPYRDRAREDGAEALIADMARHDAGPAFAPPYIATDGRTIAQTANILFYLAERHECGPSGLKARYWLLQVQLTIMDMVAEAHDVHHPLSSALYYEEQKAEALRAAHGFRDQRIPKYLAYFDHALASEAGGWLAGERWSYADLSFFHLVEGLRYAFPLRMATLAGRYARVEDLHGRVAALPELQDYFGSNRRLSFNDQGVFRHYPELDAP</sequence>
<dbReference type="Gene3D" id="3.40.30.10">
    <property type="entry name" value="Glutaredoxin"/>
    <property type="match status" value="1"/>
</dbReference>
<name>T0HUF4_9SPHN</name>
<dbReference type="InterPro" id="IPR050213">
    <property type="entry name" value="GST_superfamily"/>
</dbReference>
<dbReference type="InterPro" id="IPR004045">
    <property type="entry name" value="Glutathione_S-Trfase_N"/>
</dbReference>
<feature type="domain" description="GST N-terminal" evidence="1">
    <location>
        <begin position="10"/>
        <end position="92"/>
    </location>
</feature>
<dbReference type="PROSITE" id="PS50405">
    <property type="entry name" value="GST_CTER"/>
    <property type="match status" value="1"/>
</dbReference>
<keyword evidence="3" id="KW-0808">Transferase</keyword>
<feature type="domain" description="GST C-terminal" evidence="2">
    <location>
        <begin position="94"/>
        <end position="233"/>
    </location>
</feature>
<dbReference type="InterPro" id="IPR036249">
    <property type="entry name" value="Thioredoxin-like_sf"/>
</dbReference>
<dbReference type="SUPFAM" id="SSF52833">
    <property type="entry name" value="Thioredoxin-like"/>
    <property type="match status" value="1"/>
</dbReference>
<dbReference type="PANTHER" id="PTHR11571:SF263">
    <property type="entry name" value="GLUTATHIONE S-TRANSFERASE"/>
    <property type="match status" value="1"/>
</dbReference>
<evidence type="ECO:0000259" key="2">
    <source>
        <dbReference type="PROSITE" id="PS50405"/>
    </source>
</evidence>
<dbReference type="Gene3D" id="1.20.1050.10">
    <property type="match status" value="1"/>
</dbReference>
<dbReference type="InterPro" id="IPR036282">
    <property type="entry name" value="Glutathione-S-Trfase_C_sf"/>
</dbReference>
<dbReference type="GO" id="GO:0004364">
    <property type="term" value="F:glutathione transferase activity"/>
    <property type="evidence" value="ECO:0007669"/>
    <property type="project" value="TreeGrafter"/>
</dbReference>
<dbReference type="PROSITE" id="PS50404">
    <property type="entry name" value="GST_NTER"/>
    <property type="match status" value="1"/>
</dbReference>
<dbReference type="InterPro" id="IPR010987">
    <property type="entry name" value="Glutathione-S-Trfase_C-like"/>
</dbReference>
<dbReference type="EMBL" id="ATHO01000140">
    <property type="protein sequence ID" value="EQB02925.1"/>
    <property type="molecule type" value="Genomic_DNA"/>
</dbReference>
<reference evidence="3 4" key="1">
    <citation type="journal article" date="2013" name="Genome Announc.">
        <title>Draft Genome Sequence of Sphingobium quisquiliarum Strain P25T, a Novel Hexachlorocyclohexane (HCH)-Degrading Bacterium Isolated from an HCH Dumpsite.</title>
        <authorList>
            <person name="Kumar Singh A."/>
            <person name="Sangwan N."/>
            <person name="Sharma A."/>
            <person name="Gupta V."/>
            <person name="Khurana J.P."/>
            <person name="Lal R."/>
        </authorList>
    </citation>
    <scope>NUCLEOTIDE SEQUENCE [LARGE SCALE GENOMIC DNA]</scope>
    <source>
        <strain evidence="3 4">P25</strain>
    </source>
</reference>
<dbReference type="GO" id="GO:0006749">
    <property type="term" value="P:glutathione metabolic process"/>
    <property type="evidence" value="ECO:0007669"/>
    <property type="project" value="TreeGrafter"/>
</dbReference>
<dbReference type="Proteomes" id="UP000015525">
    <property type="component" value="Unassembled WGS sequence"/>
</dbReference>
<dbReference type="SUPFAM" id="SSF47616">
    <property type="entry name" value="GST C-terminal domain-like"/>
    <property type="match status" value="1"/>
</dbReference>
<evidence type="ECO:0000313" key="4">
    <source>
        <dbReference type="Proteomes" id="UP000015525"/>
    </source>
</evidence>
<dbReference type="Pfam" id="PF14497">
    <property type="entry name" value="GST_C_3"/>
    <property type="match status" value="1"/>
</dbReference>
<dbReference type="InterPro" id="IPR004046">
    <property type="entry name" value="GST_C"/>
</dbReference>
<evidence type="ECO:0000259" key="1">
    <source>
        <dbReference type="PROSITE" id="PS50404"/>
    </source>
</evidence>
<evidence type="ECO:0000313" key="3">
    <source>
        <dbReference type="EMBL" id="EQB02925.1"/>
    </source>
</evidence>
<comment type="caution">
    <text evidence="3">The sequence shown here is derived from an EMBL/GenBank/DDBJ whole genome shotgun (WGS) entry which is preliminary data.</text>
</comment>
<keyword evidence="4" id="KW-1185">Reference proteome</keyword>
<accession>T0HUF4</accession>
<gene>
    <name evidence="3" type="ORF">L288_15495</name>
</gene>
<dbReference type="CDD" id="cd03192">
    <property type="entry name" value="GST_C_Sigma_like"/>
    <property type="match status" value="1"/>
</dbReference>
<proteinExistence type="predicted"/>
<protein>
    <submittedName>
        <fullName evidence="3">Glutathione S-transferase</fullName>
    </submittedName>
</protein>
<dbReference type="PANTHER" id="PTHR11571">
    <property type="entry name" value="GLUTATHIONE S-TRANSFERASE"/>
    <property type="match status" value="1"/>
</dbReference>
<dbReference type="AlphaFoldDB" id="T0HUF4"/>
<organism evidence="3 4">
    <name type="scientific">Sphingobium quisquiliarum P25</name>
    <dbReference type="NCBI Taxonomy" id="1329909"/>
    <lineage>
        <taxon>Bacteria</taxon>
        <taxon>Pseudomonadati</taxon>
        <taxon>Pseudomonadota</taxon>
        <taxon>Alphaproteobacteria</taxon>
        <taxon>Sphingomonadales</taxon>
        <taxon>Sphingomonadaceae</taxon>
        <taxon>Sphingobium</taxon>
    </lineage>
</organism>
<dbReference type="PATRIC" id="fig|1329909.3.peg.2980"/>